<name>A0AAN6QHX7_9PEZI</name>
<evidence type="ECO:0000313" key="2">
    <source>
        <dbReference type="EMBL" id="KAK4108545.1"/>
    </source>
</evidence>
<evidence type="ECO:0000313" key="3">
    <source>
        <dbReference type="Proteomes" id="UP001302812"/>
    </source>
</evidence>
<dbReference type="InterPro" id="IPR010730">
    <property type="entry name" value="HET"/>
</dbReference>
<dbReference type="PANTHER" id="PTHR33112">
    <property type="entry name" value="DOMAIN PROTEIN, PUTATIVE-RELATED"/>
    <property type="match status" value="1"/>
</dbReference>
<dbReference type="EMBL" id="MU853362">
    <property type="protein sequence ID" value="KAK4108545.1"/>
    <property type="molecule type" value="Genomic_DNA"/>
</dbReference>
<reference evidence="2" key="1">
    <citation type="journal article" date="2023" name="Mol. Phylogenet. Evol.">
        <title>Genome-scale phylogeny and comparative genomics of the fungal order Sordariales.</title>
        <authorList>
            <person name="Hensen N."/>
            <person name="Bonometti L."/>
            <person name="Westerberg I."/>
            <person name="Brannstrom I.O."/>
            <person name="Guillou S."/>
            <person name="Cros-Aarteil S."/>
            <person name="Calhoun S."/>
            <person name="Haridas S."/>
            <person name="Kuo A."/>
            <person name="Mondo S."/>
            <person name="Pangilinan J."/>
            <person name="Riley R."/>
            <person name="LaButti K."/>
            <person name="Andreopoulos B."/>
            <person name="Lipzen A."/>
            <person name="Chen C."/>
            <person name="Yan M."/>
            <person name="Daum C."/>
            <person name="Ng V."/>
            <person name="Clum A."/>
            <person name="Steindorff A."/>
            <person name="Ohm R.A."/>
            <person name="Martin F."/>
            <person name="Silar P."/>
            <person name="Natvig D.O."/>
            <person name="Lalanne C."/>
            <person name="Gautier V."/>
            <person name="Ament-Velasquez S.L."/>
            <person name="Kruys A."/>
            <person name="Hutchinson M.I."/>
            <person name="Powell A.J."/>
            <person name="Barry K."/>
            <person name="Miller A.N."/>
            <person name="Grigoriev I.V."/>
            <person name="Debuchy R."/>
            <person name="Gladieux P."/>
            <person name="Hiltunen Thoren M."/>
            <person name="Johannesson H."/>
        </authorList>
    </citation>
    <scope>NUCLEOTIDE SEQUENCE</scope>
    <source>
        <strain evidence="2">CBS 508.74</strain>
    </source>
</reference>
<keyword evidence="3" id="KW-1185">Reference proteome</keyword>
<gene>
    <name evidence="2" type="ORF">N656DRAFT_784053</name>
</gene>
<sequence length="483" mass="52344">MDRVYSRAFATIIIIPGSDAASGIPGIRPGTRTPLNTETISISDRSATLELNPCSSHIEQVQITASPSPLTLAMDSSTWNTRGWTFQERLLSARCIYITHNAIYFHCHRDILLCETGQATSPATPALSLLNNPLHELQRLDGRVLVNNRIGTAGNDEALLRVVFGVYKGLVAGYSPRKLTFLGDVLNAFAGVFAVITQHLPGAVALCGLPGAFLDLALLWTPVNPLQRREEAVAGLRDLLAATDSNGRCPGWSWAGFVGPVDYRMFGEDEDKRPLPVSLVVDGFKVVHGGKVLRVAGRGVREDDEANQSVMRIGDAAGSDSVSALTDYGPNILQFKAFVVPVTAFLRGARSEYLCVLGQSHATGQQAVYRLYDQDRRHCGLCYEPMVPLGDIARAGQSSFIGIVRHGETDIPFKGPNRVEGDIPLFDRSAYKACGPGSGVVDALLVVWDKDQRDCIARRVSVARIHVKAWERAGPVSKNIALC</sequence>
<protein>
    <recommendedName>
        <fullName evidence="1">Heterokaryon incompatibility domain-containing protein</fullName>
    </recommendedName>
</protein>
<feature type="domain" description="Heterokaryon incompatibility" evidence="1">
    <location>
        <begin position="1"/>
        <end position="88"/>
    </location>
</feature>
<dbReference type="PANTHER" id="PTHR33112:SF12">
    <property type="entry name" value="HETEROKARYON INCOMPATIBILITY DOMAIN-CONTAINING PROTEIN"/>
    <property type="match status" value="1"/>
</dbReference>
<evidence type="ECO:0000259" key="1">
    <source>
        <dbReference type="Pfam" id="PF06985"/>
    </source>
</evidence>
<reference evidence="2" key="2">
    <citation type="submission" date="2023-05" db="EMBL/GenBank/DDBJ databases">
        <authorList>
            <consortium name="Lawrence Berkeley National Laboratory"/>
            <person name="Steindorff A."/>
            <person name="Hensen N."/>
            <person name="Bonometti L."/>
            <person name="Westerberg I."/>
            <person name="Brannstrom I.O."/>
            <person name="Guillou S."/>
            <person name="Cros-Aarteil S."/>
            <person name="Calhoun S."/>
            <person name="Haridas S."/>
            <person name="Kuo A."/>
            <person name="Mondo S."/>
            <person name="Pangilinan J."/>
            <person name="Riley R."/>
            <person name="Labutti K."/>
            <person name="Andreopoulos B."/>
            <person name="Lipzen A."/>
            <person name="Chen C."/>
            <person name="Yanf M."/>
            <person name="Daum C."/>
            <person name="Ng V."/>
            <person name="Clum A."/>
            <person name="Ohm R."/>
            <person name="Martin F."/>
            <person name="Silar P."/>
            <person name="Natvig D."/>
            <person name="Lalanne C."/>
            <person name="Gautier V."/>
            <person name="Ament-Velasquez S.L."/>
            <person name="Kruys A."/>
            <person name="Hutchinson M.I."/>
            <person name="Powell A.J."/>
            <person name="Barry K."/>
            <person name="Miller A.N."/>
            <person name="Grigoriev I.V."/>
            <person name="Debuchy R."/>
            <person name="Gladieux P."/>
            <person name="Thoren M.H."/>
            <person name="Johannesson H."/>
        </authorList>
    </citation>
    <scope>NUCLEOTIDE SEQUENCE</scope>
    <source>
        <strain evidence="2">CBS 508.74</strain>
    </source>
</reference>
<dbReference type="Pfam" id="PF06985">
    <property type="entry name" value="HET"/>
    <property type="match status" value="1"/>
</dbReference>
<accession>A0AAN6QHX7</accession>
<comment type="caution">
    <text evidence="2">The sequence shown here is derived from an EMBL/GenBank/DDBJ whole genome shotgun (WGS) entry which is preliminary data.</text>
</comment>
<dbReference type="AlphaFoldDB" id="A0AAN6QHX7"/>
<proteinExistence type="predicted"/>
<dbReference type="RefSeq" id="XP_064666115.1">
    <property type="nucleotide sequence ID" value="XM_064816077.1"/>
</dbReference>
<dbReference type="GeneID" id="89940202"/>
<organism evidence="2 3">
    <name type="scientific">Canariomyces notabilis</name>
    <dbReference type="NCBI Taxonomy" id="2074819"/>
    <lineage>
        <taxon>Eukaryota</taxon>
        <taxon>Fungi</taxon>
        <taxon>Dikarya</taxon>
        <taxon>Ascomycota</taxon>
        <taxon>Pezizomycotina</taxon>
        <taxon>Sordariomycetes</taxon>
        <taxon>Sordariomycetidae</taxon>
        <taxon>Sordariales</taxon>
        <taxon>Chaetomiaceae</taxon>
        <taxon>Canariomyces</taxon>
    </lineage>
</organism>
<dbReference type="Proteomes" id="UP001302812">
    <property type="component" value="Unassembled WGS sequence"/>
</dbReference>